<sequence>MDDEQLLRYSRHILLDEIGVEGQQRLLDGSALVIGAGGLGSPVALYLGTAGVGRLTLVDDDAVDLTNLQRQIAHAQARIGLPKVESAAAAIAALNPQLTVTALRRRADAALLDELIAGADVVLDCSDNFTTRQAVNRACVHHAKPLISGAAIGFDGQISVYDSRRAEAPCYACLFPPEARYEEARCATMGVFAPLVGIIGSLQAAEALKLLAGISDVSGESLAGRLLMLDARRMEWTEIAVQRDMQCSVCAERRAGS</sequence>
<dbReference type="Proteomes" id="UP001228044">
    <property type="component" value="Unassembled WGS sequence"/>
</dbReference>
<dbReference type="GO" id="GO:0016779">
    <property type="term" value="F:nucleotidyltransferase activity"/>
    <property type="evidence" value="ECO:0007669"/>
    <property type="project" value="UniProtKB-KW"/>
</dbReference>
<dbReference type="InterPro" id="IPR035985">
    <property type="entry name" value="Ubiquitin-activating_enz"/>
</dbReference>
<dbReference type="CDD" id="cd00757">
    <property type="entry name" value="ThiF_MoeB_HesA_family"/>
    <property type="match status" value="1"/>
</dbReference>
<evidence type="ECO:0000313" key="2">
    <source>
        <dbReference type="EMBL" id="MDN3920807.1"/>
    </source>
</evidence>
<reference evidence="2 3" key="1">
    <citation type="submission" date="2023-06" db="EMBL/GenBank/DDBJ databases">
        <title>Pelomonas sp. PFR6 16S ribosomal RNA gene Genome sequencing and assembly.</title>
        <authorList>
            <person name="Woo H."/>
        </authorList>
    </citation>
    <scope>NUCLEOTIDE SEQUENCE [LARGE SCALE GENOMIC DNA]</scope>
    <source>
        <strain evidence="2 3">PFR6</strain>
    </source>
</reference>
<evidence type="ECO:0000259" key="1">
    <source>
        <dbReference type="Pfam" id="PF00899"/>
    </source>
</evidence>
<comment type="caution">
    <text evidence="2">The sequence shown here is derived from an EMBL/GenBank/DDBJ whole genome shotgun (WGS) entry which is preliminary data.</text>
</comment>
<evidence type="ECO:0000313" key="3">
    <source>
        <dbReference type="Proteomes" id="UP001228044"/>
    </source>
</evidence>
<gene>
    <name evidence="2" type="primary">moeB</name>
    <name evidence="2" type="ORF">QWJ38_11010</name>
</gene>
<keyword evidence="2" id="KW-0808">Transferase</keyword>
<protein>
    <submittedName>
        <fullName evidence="2">Molybdopterin-synthase adenylyltransferase MoeB</fullName>
    </submittedName>
</protein>
<dbReference type="InterPro" id="IPR000594">
    <property type="entry name" value="ThiF_NAD_FAD-bd"/>
</dbReference>
<dbReference type="Gene3D" id="3.40.50.720">
    <property type="entry name" value="NAD(P)-binding Rossmann-like Domain"/>
    <property type="match status" value="1"/>
</dbReference>
<dbReference type="RefSeq" id="WP_290359131.1">
    <property type="nucleotide sequence ID" value="NZ_JAUHHC010000003.1"/>
</dbReference>
<dbReference type="PANTHER" id="PTHR10953:SF240">
    <property type="entry name" value="SULFUR CARRIER PROTEIN THIS ADENYLYLTRANSFERASE"/>
    <property type="match status" value="1"/>
</dbReference>
<organism evidence="2 3">
    <name type="scientific">Roseateles violae</name>
    <dbReference type="NCBI Taxonomy" id="3058042"/>
    <lineage>
        <taxon>Bacteria</taxon>
        <taxon>Pseudomonadati</taxon>
        <taxon>Pseudomonadota</taxon>
        <taxon>Betaproteobacteria</taxon>
        <taxon>Burkholderiales</taxon>
        <taxon>Sphaerotilaceae</taxon>
        <taxon>Roseateles</taxon>
    </lineage>
</organism>
<accession>A0ABT8DWL9</accession>
<dbReference type="PANTHER" id="PTHR10953">
    <property type="entry name" value="UBIQUITIN-ACTIVATING ENZYME E1"/>
    <property type="match status" value="1"/>
</dbReference>
<dbReference type="EMBL" id="JAUHHC010000003">
    <property type="protein sequence ID" value="MDN3920807.1"/>
    <property type="molecule type" value="Genomic_DNA"/>
</dbReference>
<dbReference type="Pfam" id="PF00899">
    <property type="entry name" value="ThiF"/>
    <property type="match status" value="1"/>
</dbReference>
<name>A0ABT8DWL9_9BURK</name>
<feature type="domain" description="THIF-type NAD/FAD binding fold" evidence="1">
    <location>
        <begin position="9"/>
        <end position="249"/>
    </location>
</feature>
<keyword evidence="3" id="KW-1185">Reference proteome</keyword>
<dbReference type="SUPFAM" id="SSF69572">
    <property type="entry name" value="Activating enzymes of the ubiquitin-like proteins"/>
    <property type="match status" value="1"/>
</dbReference>
<dbReference type="InterPro" id="IPR045886">
    <property type="entry name" value="ThiF/MoeB/HesA"/>
</dbReference>
<keyword evidence="2" id="KW-0548">Nucleotidyltransferase</keyword>
<dbReference type="NCBIfam" id="NF004281">
    <property type="entry name" value="PRK05690.1"/>
    <property type="match status" value="1"/>
</dbReference>
<proteinExistence type="predicted"/>